<dbReference type="PANTHER" id="PTHR24637:SF417">
    <property type="entry name" value="COL_CUTICLE_N DOMAIN-CONTAINING PROTEIN"/>
    <property type="match status" value="1"/>
</dbReference>
<feature type="region of interest" description="Disordered" evidence="1">
    <location>
        <begin position="32"/>
        <end position="105"/>
    </location>
</feature>
<evidence type="ECO:0008006" key="5">
    <source>
        <dbReference type="Google" id="ProtNLM"/>
    </source>
</evidence>
<protein>
    <recommendedName>
        <fullName evidence="5">Collagen-like protein</fullName>
    </recommendedName>
</protein>
<proteinExistence type="predicted"/>
<comment type="caution">
    <text evidence="3">The sequence shown here is derived from an EMBL/GenBank/DDBJ whole genome shotgun (WGS) entry which is preliminary data.</text>
</comment>
<dbReference type="PANTHER" id="PTHR24637">
    <property type="entry name" value="COLLAGEN"/>
    <property type="match status" value="1"/>
</dbReference>
<evidence type="ECO:0000256" key="1">
    <source>
        <dbReference type="SAM" id="MobiDB-lite"/>
    </source>
</evidence>
<accession>A0A6M0CS28</accession>
<dbReference type="PROSITE" id="PS51257">
    <property type="entry name" value="PROKAR_LIPOPROTEIN"/>
    <property type="match status" value="1"/>
</dbReference>
<feature type="signal peptide" evidence="2">
    <location>
        <begin position="1"/>
        <end position="25"/>
    </location>
</feature>
<feature type="chain" id="PRO_5026913696" description="Collagen-like protein" evidence="2">
    <location>
        <begin position="26"/>
        <end position="230"/>
    </location>
</feature>
<name>A0A6M0CS28_9FLAO</name>
<feature type="compositionally biased region" description="Low complexity" evidence="1">
    <location>
        <begin position="39"/>
        <end position="50"/>
    </location>
</feature>
<keyword evidence="4" id="KW-1185">Reference proteome</keyword>
<keyword evidence="2" id="KW-0732">Signal</keyword>
<dbReference type="InterPro" id="IPR008160">
    <property type="entry name" value="Collagen"/>
</dbReference>
<evidence type="ECO:0000256" key="2">
    <source>
        <dbReference type="SAM" id="SignalP"/>
    </source>
</evidence>
<gene>
    <name evidence="3" type="ORF">GWK10_15885</name>
</gene>
<dbReference type="RefSeq" id="WP_164033388.1">
    <property type="nucleotide sequence ID" value="NZ_JAABOQ010000007.1"/>
</dbReference>
<dbReference type="AlphaFoldDB" id="A0A6M0CS28"/>
<organism evidence="3 4">
    <name type="scientific">Spongiivirga citrea</name>
    <dbReference type="NCBI Taxonomy" id="1481457"/>
    <lineage>
        <taxon>Bacteria</taxon>
        <taxon>Pseudomonadati</taxon>
        <taxon>Bacteroidota</taxon>
        <taxon>Flavobacteriia</taxon>
        <taxon>Flavobacteriales</taxon>
        <taxon>Flavobacteriaceae</taxon>
        <taxon>Spongiivirga</taxon>
    </lineage>
</organism>
<evidence type="ECO:0000313" key="4">
    <source>
        <dbReference type="Proteomes" id="UP000474296"/>
    </source>
</evidence>
<evidence type="ECO:0000313" key="3">
    <source>
        <dbReference type="EMBL" id="NER18699.1"/>
    </source>
</evidence>
<reference evidence="3 4" key="1">
    <citation type="submission" date="2020-01" db="EMBL/GenBank/DDBJ databases">
        <title>Spongiivirga citrea KCTC 32990T.</title>
        <authorList>
            <person name="Wang G."/>
        </authorList>
    </citation>
    <scope>NUCLEOTIDE SEQUENCE [LARGE SCALE GENOMIC DNA]</scope>
    <source>
        <strain evidence="3 4">KCTC 32990</strain>
    </source>
</reference>
<dbReference type="Pfam" id="PF01391">
    <property type="entry name" value="Collagen"/>
    <property type="match status" value="1"/>
</dbReference>
<dbReference type="EMBL" id="JAABOQ010000007">
    <property type="protein sequence ID" value="NER18699.1"/>
    <property type="molecule type" value="Genomic_DNA"/>
</dbReference>
<sequence length="230" mass="24930">MKTTLLKLKYVFIASIAILALSCNTEDGVDGLDGAPGIQGEQGPAGQDGADGQDGENGQDGQDGTDGQDGEDGTNGTDGQDGEDGNANVIASDWFGPDGQSQTTNGYTTYAEFERDIENVDPNIINTGTLIVYAKFDNFASEVWPTDYVSPLPLTISGGTTDHYFTHYFSNTTLKIRYRTDPRPEFISFSTSSRFRYVIIPAGTATGKGKQPDFSKMTYVEVMDYLKLDY</sequence>
<dbReference type="Proteomes" id="UP000474296">
    <property type="component" value="Unassembled WGS sequence"/>
</dbReference>